<dbReference type="EMBL" id="JAUTDP010000010">
    <property type="protein sequence ID" value="KAK3395768.1"/>
    <property type="molecule type" value="Genomic_DNA"/>
</dbReference>
<name>A0AAE0U9C7_SORBR</name>
<evidence type="ECO:0000313" key="1">
    <source>
        <dbReference type="EMBL" id="KAK3395768.1"/>
    </source>
</evidence>
<feature type="non-terminal residue" evidence="1">
    <location>
        <position position="104"/>
    </location>
</feature>
<dbReference type="Gene3D" id="3.90.70.10">
    <property type="entry name" value="Cysteine proteinases"/>
    <property type="match status" value="1"/>
</dbReference>
<organism evidence="1 2">
    <name type="scientific">Sordaria brevicollis</name>
    <dbReference type="NCBI Taxonomy" id="83679"/>
    <lineage>
        <taxon>Eukaryota</taxon>
        <taxon>Fungi</taxon>
        <taxon>Dikarya</taxon>
        <taxon>Ascomycota</taxon>
        <taxon>Pezizomycotina</taxon>
        <taxon>Sordariomycetes</taxon>
        <taxon>Sordariomycetidae</taxon>
        <taxon>Sordariales</taxon>
        <taxon>Sordariaceae</taxon>
        <taxon>Sordaria</taxon>
    </lineage>
</organism>
<protein>
    <submittedName>
        <fullName evidence="1">Uncharacterized protein</fullName>
    </submittedName>
</protein>
<evidence type="ECO:0000313" key="2">
    <source>
        <dbReference type="Proteomes" id="UP001281003"/>
    </source>
</evidence>
<proteinExistence type="predicted"/>
<dbReference type="AlphaFoldDB" id="A0AAE0U9C7"/>
<sequence>MSPTGPNRGYLPDGFNSKDKPYYYRGSGWDPKTDTHFDITERYPDAPVYNQLDTNSCVANATAAALWYVANNNPGKLSLDPSRHFIYYNARALAAMADDNDMKQ</sequence>
<dbReference type="Proteomes" id="UP001281003">
    <property type="component" value="Unassembled WGS sequence"/>
</dbReference>
<keyword evidence="2" id="KW-1185">Reference proteome</keyword>
<comment type="caution">
    <text evidence="1">The sequence shown here is derived from an EMBL/GenBank/DDBJ whole genome shotgun (WGS) entry which is preliminary data.</text>
</comment>
<dbReference type="InterPro" id="IPR038765">
    <property type="entry name" value="Papain-like_cys_pep_sf"/>
</dbReference>
<reference evidence="1" key="1">
    <citation type="journal article" date="2023" name="Mol. Phylogenet. Evol.">
        <title>Genome-scale phylogeny and comparative genomics of the fungal order Sordariales.</title>
        <authorList>
            <person name="Hensen N."/>
            <person name="Bonometti L."/>
            <person name="Westerberg I."/>
            <person name="Brannstrom I.O."/>
            <person name="Guillou S."/>
            <person name="Cros-Aarteil S."/>
            <person name="Calhoun S."/>
            <person name="Haridas S."/>
            <person name="Kuo A."/>
            <person name="Mondo S."/>
            <person name="Pangilinan J."/>
            <person name="Riley R."/>
            <person name="LaButti K."/>
            <person name="Andreopoulos B."/>
            <person name="Lipzen A."/>
            <person name="Chen C."/>
            <person name="Yan M."/>
            <person name="Daum C."/>
            <person name="Ng V."/>
            <person name="Clum A."/>
            <person name="Steindorff A."/>
            <person name="Ohm R.A."/>
            <person name="Martin F."/>
            <person name="Silar P."/>
            <person name="Natvig D.O."/>
            <person name="Lalanne C."/>
            <person name="Gautier V."/>
            <person name="Ament-Velasquez S.L."/>
            <person name="Kruys A."/>
            <person name="Hutchinson M.I."/>
            <person name="Powell A.J."/>
            <person name="Barry K."/>
            <person name="Miller A.N."/>
            <person name="Grigoriev I.V."/>
            <person name="Debuchy R."/>
            <person name="Gladieux P."/>
            <person name="Hiltunen Thoren M."/>
            <person name="Johannesson H."/>
        </authorList>
    </citation>
    <scope>NUCLEOTIDE SEQUENCE</scope>
    <source>
        <strain evidence="1">FGSC 1904</strain>
    </source>
</reference>
<accession>A0AAE0U9C7</accession>
<gene>
    <name evidence="1" type="ORF">B0T20DRAFT_359238</name>
</gene>
<reference evidence="1" key="2">
    <citation type="submission" date="2023-07" db="EMBL/GenBank/DDBJ databases">
        <authorList>
            <consortium name="Lawrence Berkeley National Laboratory"/>
            <person name="Haridas S."/>
            <person name="Hensen N."/>
            <person name="Bonometti L."/>
            <person name="Westerberg I."/>
            <person name="Brannstrom I.O."/>
            <person name="Guillou S."/>
            <person name="Cros-Aarteil S."/>
            <person name="Calhoun S."/>
            <person name="Kuo A."/>
            <person name="Mondo S."/>
            <person name="Pangilinan J."/>
            <person name="Riley R."/>
            <person name="LaButti K."/>
            <person name="Andreopoulos B."/>
            <person name="Lipzen A."/>
            <person name="Chen C."/>
            <person name="Yanf M."/>
            <person name="Daum C."/>
            <person name="Ng V."/>
            <person name="Clum A."/>
            <person name="Steindorff A."/>
            <person name="Ohm R."/>
            <person name="Martin F."/>
            <person name="Silar P."/>
            <person name="Natvig D."/>
            <person name="Lalanne C."/>
            <person name="Gautier V."/>
            <person name="Ament-velasquez S.L."/>
            <person name="Kruys A."/>
            <person name="Hutchinson M.I."/>
            <person name="Powell A.J."/>
            <person name="Barry K."/>
            <person name="Miller A.N."/>
            <person name="Grigoriev I.V."/>
            <person name="Debuchy R."/>
            <person name="Gladieux P."/>
            <person name="Thoren M.H."/>
            <person name="Johannesson H."/>
        </authorList>
    </citation>
    <scope>NUCLEOTIDE SEQUENCE</scope>
    <source>
        <strain evidence="1">FGSC 1904</strain>
    </source>
</reference>
<dbReference type="SUPFAM" id="SSF54001">
    <property type="entry name" value="Cysteine proteinases"/>
    <property type="match status" value="1"/>
</dbReference>